<dbReference type="EMBL" id="JACEEZ010024587">
    <property type="protein sequence ID" value="KAG0710014.1"/>
    <property type="molecule type" value="Genomic_DNA"/>
</dbReference>
<name>A0A8J5CGA4_CHIOP</name>
<dbReference type="Proteomes" id="UP000770661">
    <property type="component" value="Unassembled WGS sequence"/>
</dbReference>
<evidence type="ECO:0000313" key="3">
    <source>
        <dbReference type="Proteomes" id="UP000770661"/>
    </source>
</evidence>
<feature type="region of interest" description="Disordered" evidence="1">
    <location>
        <begin position="1"/>
        <end position="174"/>
    </location>
</feature>
<dbReference type="AlphaFoldDB" id="A0A8J5CGA4"/>
<accession>A0A8J5CGA4</accession>
<reference evidence="2" key="1">
    <citation type="submission" date="2020-07" db="EMBL/GenBank/DDBJ databases">
        <title>The High-quality genome of the commercially important snow crab, Chionoecetes opilio.</title>
        <authorList>
            <person name="Jeong J.-H."/>
            <person name="Ryu S."/>
        </authorList>
    </citation>
    <scope>NUCLEOTIDE SEQUENCE</scope>
    <source>
        <strain evidence="2">MADBK_172401_WGS</strain>
        <tissue evidence="2">Digestive gland</tissue>
    </source>
</reference>
<proteinExistence type="predicted"/>
<evidence type="ECO:0000313" key="2">
    <source>
        <dbReference type="EMBL" id="KAG0710014.1"/>
    </source>
</evidence>
<keyword evidence="3" id="KW-1185">Reference proteome</keyword>
<gene>
    <name evidence="2" type="ORF">GWK47_023689</name>
</gene>
<protein>
    <submittedName>
        <fullName evidence="2">Uncharacterized protein</fullName>
    </submittedName>
</protein>
<evidence type="ECO:0000256" key="1">
    <source>
        <dbReference type="SAM" id="MobiDB-lite"/>
    </source>
</evidence>
<comment type="caution">
    <text evidence="2">The sequence shown here is derived from an EMBL/GenBank/DDBJ whole genome shotgun (WGS) entry which is preliminary data.</text>
</comment>
<sequence length="174" mass="18670">MDGKRGNYLQDHPLPRGGFRSPSTRKGKLSGSDVFRHNSWEPGVSPTAAPAPGNGPRPLKAPAAHRDKEIGRASGGEGPGTWYVSEEPRPPLFARRRFGRGERGHRSAMQHGWGEEPASRADVPSTRGAASWVVCDDNSVGPLTPLGARARFPQRRRPSGREGHSPGFVGAPVT</sequence>
<organism evidence="2 3">
    <name type="scientific">Chionoecetes opilio</name>
    <name type="common">Atlantic snow crab</name>
    <name type="synonym">Cancer opilio</name>
    <dbReference type="NCBI Taxonomy" id="41210"/>
    <lineage>
        <taxon>Eukaryota</taxon>
        <taxon>Metazoa</taxon>
        <taxon>Ecdysozoa</taxon>
        <taxon>Arthropoda</taxon>
        <taxon>Crustacea</taxon>
        <taxon>Multicrustacea</taxon>
        <taxon>Malacostraca</taxon>
        <taxon>Eumalacostraca</taxon>
        <taxon>Eucarida</taxon>
        <taxon>Decapoda</taxon>
        <taxon>Pleocyemata</taxon>
        <taxon>Brachyura</taxon>
        <taxon>Eubrachyura</taxon>
        <taxon>Majoidea</taxon>
        <taxon>Majidae</taxon>
        <taxon>Chionoecetes</taxon>
    </lineage>
</organism>